<dbReference type="InterPro" id="IPR018085">
    <property type="entry name" value="Ura-DNA_Glyclase_AS"/>
</dbReference>
<sequence length="238" mass="25593">MPDVKLHPDWLARIGGEFEQPYMAALKQFLGDERAKGKAIYPRPRDWFSALDATPPQGVRVVILGQDPYHGPGQAHGLCFSVQPGIRVPPSLVNIYKEMQSDLGISRASHGYLAHWAEQGVLLLNNVLTVEAGQAASHKGKGWETFTDAVVASVAADPAPKVFILWGSHAQKKAARVAALGAGSPHLILRAPHPSPLSAHNGFFGSRPFSQANDFLEAHGRGAIDWRLPDAPGPLSAE</sequence>
<dbReference type="SUPFAM" id="SSF52141">
    <property type="entry name" value="Uracil-DNA glycosylase-like"/>
    <property type="match status" value="1"/>
</dbReference>
<evidence type="ECO:0000256" key="11">
    <source>
        <dbReference type="RuleBase" id="RU003780"/>
    </source>
</evidence>
<keyword evidence="6 9" id="KW-0227">DNA damage</keyword>
<dbReference type="NCBIfam" id="NF003592">
    <property type="entry name" value="PRK05254.1-5"/>
    <property type="match status" value="1"/>
</dbReference>
<evidence type="ECO:0000256" key="9">
    <source>
        <dbReference type="HAMAP-Rule" id="MF_00148"/>
    </source>
</evidence>
<dbReference type="EC" id="3.2.2.27" evidence="4 9"/>
<dbReference type="RefSeq" id="WP_088471718.1">
    <property type="nucleotide sequence ID" value="NZ_NISJ01000002.1"/>
</dbReference>
<gene>
    <name evidence="9" type="primary">ung</name>
    <name evidence="13" type="ORF">CDQ91_05560</name>
</gene>
<accession>A0A246K3T9</accession>
<dbReference type="InterPro" id="IPR005122">
    <property type="entry name" value="Uracil-DNA_glycosylase-like"/>
</dbReference>
<keyword evidence="7 9" id="KW-0378">Hydrolase</keyword>
<dbReference type="NCBIfam" id="NF003588">
    <property type="entry name" value="PRK05254.1-1"/>
    <property type="match status" value="1"/>
</dbReference>
<evidence type="ECO:0000256" key="4">
    <source>
        <dbReference type="ARBA" id="ARBA00012030"/>
    </source>
</evidence>
<comment type="catalytic activity">
    <reaction evidence="1 9 11">
        <text>Hydrolyzes single-stranded DNA or mismatched double-stranded DNA and polynucleotides, releasing free uracil.</text>
        <dbReference type="EC" id="3.2.2.27"/>
    </reaction>
</comment>
<protein>
    <recommendedName>
        <fullName evidence="5 9">Uracil-DNA glycosylase</fullName>
        <shortName evidence="9">UDG</shortName>
        <ecNumber evidence="4 9">3.2.2.27</ecNumber>
    </recommendedName>
</protein>
<evidence type="ECO:0000256" key="2">
    <source>
        <dbReference type="ARBA" id="ARBA00002631"/>
    </source>
</evidence>
<dbReference type="InterPro" id="IPR002043">
    <property type="entry name" value="UDG_fam1"/>
</dbReference>
<proteinExistence type="inferred from homology"/>
<evidence type="ECO:0000256" key="3">
    <source>
        <dbReference type="ARBA" id="ARBA00008184"/>
    </source>
</evidence>
<dbReference type="EMBL" id="NISJ01000002">
    <property type="protein sequence ID" value="OWR00227.1"/>
    <property type="molecule type" value="Genomic_DNA"/>
</dbReference>
<comment type="function">
    <text evidence="2 9 11">Excises uracil residues from the DNA which can arise as a result of misincorporation of dUMP residues by DNA polymerase or due to deamination of cytosine.</text>
</comment>
<dbReference type="GO" id="GO:0005737">
    <property type="term" value="C:cytoplasm"/>
    <property type="evidence" value="ECO:0007669"/>
    <property type="project" value="UniProtKB-SubCell"/>
</dbReference>
<dbReference type="SMART" id="SM00986">
    <property type="entry name" value="UDG"/>
    <property type="match status" value="1"/>
</dbReference>
<feature type="active site" description="Proton acceptor" evidence="9 10">
    <location>
        <position position="67"/>
    </location>
</feature>
<evidence type="ECO:0000259" key="12">
    <source>
        <dbReference type="SMART" id="SM00986"/>
    </source>
</evidence>
<dbReference type="AlphaFoldDB" id="A0A246K3T9"/>
<evidence type="ECO:0000256" key="6">
    <source>
        <dbReference type="ARBA" id="ARBA00022763"/>
    </source>
</evidence>
<dbReference type="Pfam" id="PF03167">
    <property type="entry name" value="UDG"/>
    <property type="match status" value="1"/>
</dbReference>
<dbReference type="PROSITE" id="PS00130">
    <property type="entry name" value="U_DNA_GLYCOSYLASE"/>
    <property type="match status" value="1"/>
</dbReference>
<dbReference type="NCBIfam" id="NF003591">
    <property type="entry name" value="PRK05254.1-4"/>
    <property type="match status" value="1"/>
</dbReference>
<dbReference type="PANTHER" id="PTHR11264:SF0">
    <property type="entry name" value="URACIL-DNA GLYCOSYLASE"/>
    <property type="match status" value="1"/>
</dbReference>
<reference evidence="13 14" key="1">
    <citation type="journal article" date="2002" name="Int. J. Syst. Evol. Microbiol.">
        <title>Sphingopyxis witflariensis sp. nov., isolated from activated sludge.</title>
        <authorList>
            <person name="Kampfer P."/>
            <person name="Witzenberger R."/>
            <person name="Denner E.B."/>
            <person name="Busse H.J."/>
            <person name="Neef A."/>
        </authorList>
    </citation>
    <scope>NUCLEOTIDE SEQUENCE [LARGE SCALE GENOMIC DNA]</scope>
    <source>
        <strain evidence="13 14">DSM 14551</strain>
    </source>
</reference>
<dbReference type="FunFam" id="3.40.470.10:FF:000001">
    <property type="entry name" value="Uracil-DNA glycosylase"/>
    <property type="match status" value="1"/>
</dbReference>
<keyword evidence="8 9" id="KW-0234">DNA repair</keyword>
<evidence type="ECO:0000256" key="1">
    <source>
        <dbReference type="ARBA" id="ARBA00001400"/>
    </source>
</evidence>
<comment type="similarity">
    <text evidence="3 9 11">Belongs to the uracil-DNA glycosylase (UDG) superfamily. UNG family.</text>
</comment>
<dbReference type="HAMAP" id="MF_00148">
    <property type="entry name" value="UDG"/>
    <property type="match status" value="1"/>
</dbReference>
<evidence type="ECO:0000256" key="7">
    <source>
        <dbReference type="ARBA" id="ARBA00022801"/>
    </source>
</evidence>
<name>A0A246K3T9_9SPHN</name>
<dbReference type="NCBIfam" id="NF003589">
    <property type="entry name" value="PRK05254.1-2"/>
    <property type="match status" value="1"/>
</dbReference>
<dbReference type="Gene3D" id="3.40.470.10">
    <property type="entry name" value="Uracil-DNA glycosylase-like domain"/>
    <property type="match status" value="1"/>
</dbReference>
<dbReference type="SMART" id="SM00987">
    <property type="entry name" value="UreE_C"/>
    <property type="match status" value="1"/>
</dbReference>
<dbReference type="OrthoDB" id="9804372at2"/>
<dbReference type="CDD" id="cd10027">
    <property type="entry name" value="UDG-F1-like"/>
    <property type="match status" value="1"/>
</dbReference>
<evidence type="ECO:0000313" key="14">
    <source>
        <dbReference type="Proteomes" id="UP000197097"/>
    </source>
</evidence>
<dbReference type="PANTHER" id="PTHR11264">
    <property type="entry name" value="URACIL-DNA GLYCOSYLASE"/>
    <property type="match status" value="1"/>
</dbReference>
<keyword evidence="9" id="KW-0963">Cytoplasm</keyword>
<comment type="caution">
    <text evidence="13">The sequence shown here is derived from an EMBL/GenBank/DDBJ whole genome shotgun (WGS) entry which is preliminary data.</text>
</comment>
<organism evidence="13 14">
    <name type="scientific">Sphingopyxis witflariensis</name>
    <dbReference type="NCBI Taxonomy" id="173675"/>
    <lineage>
        <taxon>Bacteria</taxon>
        <taxon>Pseudomonadati</taxon>
        <taxon>Pseudomonadota</taxon>
        <taxon>Alphaproteobacteria</taxon>
        <taxon>Sphingomonadales</taxon>
        <taxon>Sphingomonadaceae</taxon>
        <taxon>Sphingopyxis</taxon>
    </lineage>
</organism>
<dbReference type="Proteomes" id="UP000197097">
    <property type="component" value="Unassembled WGS sequence"/>
</dbReference>
<evidence type="ECO:0000313" key="13">
    <source>
        <dbReference type="EMBL" id="OWR00227.1"/>
    </source>
</evidence>
<keyword evidence="14" id="KW-1185">Reference proteome</keyword>
<feature type="domain" description="Uracil-DNA glycosylase-like" evidence="12">
    <location>
        <begin position="52"/>
        <end position="216"/>
    </location>
</feature>
<dbReference type="InterPro" id="IPR036895">
    <property type="entry name" value="Uracil-DNA_glycosylase-like_sf"/>
</dbReference>
<dbReference type="GO" id="GO:0004844">
    <property type="term" value="F:uracil DNA N-glycosylase activity"/>
    <property type="evidence" value="ECO:0007669"/>
    <property type="project" value="UniProtKB-UniRule"/>
</dbReference>
<evidence type="ECO:0000256" key="8">
    <source>
        <dbReference type="ARBA" id="ARBA00023204"/>
    </source>
</evidence>
<dbReference type="GO" id="GO:0097510">
    <property type="term" value="P:base-excision repair, AP site formation via deaminated base removal"/>
    <property type="evidence" value="ECO:0007669"/>
    <property type="project" value="TreeGrafter"/>
</dbReference>
<evidence type="ECO:0000256" key="10">
    <source>
        <dbReference type="PROSITE-ProRule" id="PRU10072"/>
    </source>
</evidence>
<evidence type="ECO:0000256" key="5">
    <source>
        <dbReference type="ARBA" id="ARBA00018429"/>
    </source>
</evidence>
<comment type="subcellular location">
    <subcellularLocation>
        <location evidence="9">Cytoplasm</location>
    </subcellularLocation>
</comment>
<dbReference type="NCBIfam" id="TIGR00628">
    <property type="entry name" value="ung"/>
    <property type="match status" value="1"/>
</dbReference>